<gene>
    <name evidence="2" type="ORF">NCTC12126_01060</name>
</gene>
<dbReference type="InterPro" id="IPR001584">
    <property type="entry name" value="Integrase_cat-core"/>
</dbReference>
<evidence type="ECO:0000259" key="1">
    <source>
        <dbReference type="Pfam" id="PF13333"/>
    </source>
</evidence>
<reference evidence="2 3" key="1">
    <citation type="submission" date="2019-03" db="EMBL/GenBank/DDBJ databases">
        <authorList>
            <consortium name="Pathogen Informatics"/>
        </authorList>
    </citation>
    <scope>NUCLEOTIDE SEQUENCE [LARGE SCALE GENOMIC DNA]</scope>
    <source>
        <strain evidence="2 3">NCTC12126</strain>
    </source>
</reference>
<accession>A0A484WVN7</accession>
<dbReference type="EMBL" id="CAADIW010000005">
    <property type="protein sequence ID" value="VFS14986.1"/>
    <property type="molecule type" value="Genomic_DNA"/>
</dbReference>
<dbReference type="Proteomes" id="UP000351155">
    <property type="component" value="Unassembled WGS sequence"/>
</dbReference>
<dbReference type="InterPro" id="IPR012337">
    <property type="entry name" value="RNaseH-like_sf"/>
</dbReference>
<dbReference type="PANTHER" id="PTHR46889:SF4">
    <property type="entry name" value="TRANSPOSASE INSO FOR INSERTION SEQUENCE ELEMENT IS911B-RELATED"/>
    <property type="match status" value="1"/>
</dbReference>
<sequence length="70" mass="8146">MNRRGNGWDNAAAESFFSSLKKERIRKRIYKTRDLARADIFDDVGVFYNQAWRHRHLGGISPEAFEQASS</sequence>
<evidence type="ECO:0000313" key="2">
    <source>
        <dbReference type="EMBL" id="VFS14986.1"/>
    </source>
</evidence>
<dbReference type="SUPFAM" id="SSF53098">
    <property type="entry name" value="Ribonuclease H-like"/>
    <property type="match status" value="1"/>
</dbReference>
<name>A0A484WVN7_9ENTR</name>
<evidence type="ECO:0000313" key="3">
    <source>
        <dbReference type="Proteomes" id="UP000351155"/>
    </source>
</evidence>
<dbReference type="Pfam" id="PF13333">
    <property type="entry name" value="rve_2"/>
    <property type="match status" value="1"/>
</dbReference>
<dbReference type="AlphaFoldDB" id="A0A484WVN7"/>
<organism evidence="2 3">
    <name type="scientific">Enterobacter cancerogenus</name>
    <dbReference type="NCBI Taxonomy" id="69218"/>
    <lineage>
        <taxon>Bacteria</taxon>
        <taxon>Pseudomonadati</taxon>
        <taxon>Pseudomonadota</taxon>
        <taxon>Gammaproteobacteria</taxon>
        <taxon>Enterobacterales</taxon>
        <taxon>Enterobacteriaceae</taxon>
        <taxon>Enterobacter</taxon>
        <taxon>Enterobacter cloacae complex</taxon>
    </lineage>
</organism>
<dbReference type="InterPro" id="IPR050900">
    <property type="entry name" value="Transposase_IS3/IS150/IS904"/>
</dbReference>
<dbReference type="GO" id="GO:0015074">
    <property type="term" value="P:DNA integration"/>
    <property type="evidence" value="ECO:0007669"/>
    <property type="project" value="InterPro"/>
</dbReference>
<proteinExistence type="predicted"/>
<protein>
    <submittedName>
        <fullName evidence="2">Integrase catalytic subunit</fullName>
    </submittedName>
</protein>
<dbReference type="PANTHER" id="PTHR46889">
    <property type="entry name" value="TRANSPOSASE INSF FOR INSERTION SEQUENCE IS3B-RELATED"/>
    <property type="match status" value="1"/>
</dbReference>
<feature type="domain" description="Integrase catalytic" evidence="1">
    <location>
        <begin position="14"/>
        <end position="68"/>
    </location>
</feature>